<proteinExistence type="predicted"/>
<dbReference type="PANTHER" id="PTHR12526:SF625">
    <property type="entry name" value="PHOSPHATIDYLINOSITOL GLYCAN-CLASS A"/>
    <property type="match status" value="1"/>
</dbReference>
<dbReference type="Pfam" id="PF13439">
    <property type="entry name" value="Glyco_transf_4"/>
    <property type="match status" value="1"/>
</dbReference>
<feature type="transmembrane region" description="Helical" evidence="1">
    <location>
        <begin position="94"/>
        <end position="114"/>
    </location>
</feature>
<dbReference type="InterPro" id="IPR028098">
    <property type="entry name" value="Glyco_trans_4-like_N"/>
</dbReference>
<dbReference type="CDD" id="cd03801">
    <property type="entry name" value="GT4_PimA-like"/>
    <property type="match status" value="1"/>
</dbReference>
<dbReference type="Gene3D" id="3.40.50.2000">
    <property type="entry name" value="Glycogen Phosphorylase B"/>
    <property type="match status" value="3"/>
</dbReference>
<reference evidence="4 5" key="1">
    <citation type="journal article" date="2016" name="Nat. Commun.">
        <title>Thousands of microbial genomes shed light on interconnected biogeochemical processes in an aquifer system.</title>
        <authorList>
            <person name="Anantharaman K."/>
            <person name="Brown C.T."/>
            <person name="Hug L.A."/>
            <person name="Sharon I."/>
            <person name="Castelle C.J."/>
            <person name="Probst A.J."/>
            <person name="Thomas B.C."/>
            <person name="Singh A."/>
            <person name="Wilkins M.J."/>
            <person name="Karaoz U."/>
            <person name="Brodie E.L."/>
            <person name="Williams K.H."/>
            <person name="Hubbard S.S."/>
            <person name="Banfield J.F."/>
        </authorList>
    </citation>
    <scope>NUCLEOTIDE SEQUENCE [LARGE SCALE GENOMIC DNA]</scope>
</reference>
<evidence type="ECO:0000259" key="2">
    <source>
        <dbReference type="Pfam" id="PF00534"/>
    </source>
</evidence>
<dbReference type="PANTHER" id="PTHR12526">
    <property type="entry name" value="GLYCOSYLTRANSFERASE"/>
    <property type="match status" value="1"/>
</dbReference>
<name>A0A1G2FG82_9BACT</name>
<evidence type="ECO:0000313" key="5">
    <source>
        <dbReference type="Proteomes" id="UP000177061"/>
    </source>
</evidence>
<evidence type="ECO:0000256" key="1">
    <source>
        <dbReference type="SAM" id="Phobius"/>
    </source>
</evidence>
<dbReference type="SUPFAM" id="SSF53756">
    <property type="entry name" value="UDP-Glycosyltransferase/glycogen phosphorylase"/>
    <property type="match status" value="1"/>
</dbReference>
<evidence type="ECO:0000259" key="3">
    <source>
        <dbReference type="Pfam" id="PF13439"/>
    </source>
</evidence>
<dbReference type="STRING" id="1801997.A3J64_01055"/>
<evidence type="ECO:0008006" key="6">
    <source>
        <dbReference type="Google" id="ProtNLM"/>
    </source>
</evidence>
<sequence>MANNQAKSVIIFATAYLPLVGGAEIAVDEITKKLPDWQFDLITAKIKPGLKKEERINNVNIYRLGRGSRLDKFLLPLSGFLKAVRLNKKRKYSIIWSLMASQASIGAVFFKIFYPSKRLLLNIQEGDPEDYLKRYVLDIDFLYKVLIRPWHLLSLRKADYITALSLALKRRVLLSGARAPIEIVPNGVDIEKFKVQSSKFKVIGQKLKLKLGIKENEKVIITISRLVKKNGIDDLVKAIQELTCPPRYAKCCGRGIKNQSARLATRSVAGGELRIKLLIIGSGQDEKKLKDLVKKLDLENSILFLGGILHQDLPQYLALADVFVRPSLSEGLGNVFLEAMAAGLPIIGTPVGGILDFLKDGETGLFCRIKNPKSIAEKIKEILSDDRLREKLIQNGQKLAEEKYSWDIIARQMEKIFKKI</sequence>
<gene>
    <name evidence="4" type="ORF">A3J64_01055</name>
</gene>
<dbReference type="GO" id="GO:0016757">
    <property type="term" value="F:glycosyltransferase activity"/>
    <property type="evidence" value="ECO:0007669"/>
    <property type="project" value="InterPro"/>
</dbReference>
<protein>
    <recommendedName>
        <fullName evidence="6">Glycosyl transferase family 1 domain-containing protein</fullName>
    </recommendedName>
</protein>
<dbReference type="Proteomes" id="UP000177061">
    <property type="component" value="Unassembled WGS sequence"/>
</dbReference>
<feature type="domain" description="Glycosyl transferase family 1" evidence="2">
    <location>
        <begin position="208"/>
        <end position="398"/>
    </location>
</feature>
<organism evidence="4 5">
    <name type="scientific">Candidatus Portnoybacteria bacterium RIFCSPHIGHO2_12_FULL_38_9</name>
    <dbReference type="NCBI Taxonomy" id="1801997"/>
    <lineage>
        <taxon>Bacteria</taxon>
        <taxon>Candidatus Portnoyibacteriota</taxon>
    </lineage>
</organism>
<keyword evidence="1" id="KW-1133">Transmembrane helix</keyword>
<dbReference type="EMBL" id="MHNB01000015">
    <property type="protein sequence ID" value="OGZ37084.1"/>
    <property type="molecule type" value="Genomic_DNA"/>
</dbReference>
<keyword evidence="1" id="KW-0472">Membrane</keyword>
<accession>A0A1G2FG82</accession>
<evidence type="ECO:0000313" key="4">
    <source>
        <dbReference type="EMBL" id="OGZ37084.1"/>
    </source>
</evidence>
<comment type="caution">
    <text evidence="4">The sequence shown here is derived from an EMBL/GenBank/DDBJ whole genome shotgun (WGS) entry which is preliminary data.</text>
</comment>
<dbReference type="AlphaFoldDB" id="A0A1G2FG82"/>
<feature type="domain" description="Glycosyltransferase subfamily 4-like N-terminal" evidence="3">
    <location>
        <begin position="20"/>
        <end position="191"/>
    </location>
</feature>
<dbReference type="Pfam" id="PF00534">
    <property type="entry name" value="Glycos_transf_1"/>
    <property type="match status" value="1"/>
</dbReference>
<dbReference type="InterPro" id="IPR001296">
    <property type="entry name" value="Glyco_trans_1"/>
</dbReference>
<keyword evidence="1" id="KW-0812">Transmembrane</keyword>